<evidence type="ECO:0000313" key="2">
    <source>
        <dbReference type="EMBL" id="CAG6449829.1"/>
    </source>
</evidence>
<accession>A0A8D8A3V0</accession>
<evidence type="ECO:0000256" key="1">
    <source>
        <dbReference type="SAM" id="MobiDB-lite"/>
    </source>
</evidence>
<feature type="region of interest" description="Disordered" evidence="1">
    <location>
        <begin position="80"/>
        <end position="102"/>
    </location>
</feature>
<protein>
    <submittedName>
        <fullName evidence="2">(northern house mosquito) hypothetical protein</fullName>
    </submittedName>
</protein>
<dbReference type="AlphaFoldDB" id="A0A8D8A3V0"/>
<name>A0A8D8A3V0_CULPI</name>
<dbReference type="EMBL" id="HBUE01014131">
    <property type="protein sequence ID" value="CAG6449829.1"/>
    <property type="molecule type" value="Transcribed_RNA"/>
</dbReference>
<reference evidence="2" key="1">
    <citation type="submission" date="2021-05" db="EMBL/GenBank/DDBJ databases">
        <authorList>
            <person name="Alioto T."/>
            <person name="Alioto T."/>
            <person name="Gomez Garrido J."/>
        </authorList>
    </citation>
    <scope>NUCLEOTIDE SEQUENCE</scope>
</reference>
<organism evidence="2">
    <name type="scientific">Culex pipiens</name>
    <name type="common">House mosquito</name>
    <dbReference type="NCBI Taxonomy" id="7175"/>
    <lineage>
        <taxon>Eukaryota</taxon>
        <taxon>Metazoa</taxon>
        <taxon>Ecdysozoa</taxon>
        <taxon>Arthropoda</taxon>
        <taxon>Hexapoda</taxon>
        <taxon>Insecta</taxon>
        <taxon>Pterygota</taxon>
        <taxon>Neoptera</taxon>
        <taxon>Endopterygota</taxon>
        <taxon>Diptera</taxon>
        <taxon>Nematocera</taxon>
        <taxon>Culicoidea</taxon>
        <taxon>Culicidae</taxon>
        <taxon>Culicinae</taxon>
        <taxon>Culicini</taxon>
        <taxon>Culex</taxon>
        <taxon>Culex</taxon>
    </lineage>
</organism>
<proteinExistence type="predicted"/>
<sequence length="137" mass="15213">MFLHLEPACSLTLGPGPVRYATSTLTEGMRHHCFGFISLVALLSRIRLSRSHFPHSLSLSLSRYAIPDGGGPHTIKSWGFPSPDLSVQRPPRTPQTPSTRKRVPSCFNPCAIRSQKSETARLCVAHPTKFSISKKYR</sequence>